<dbReference type="GO" id="GO:0005739">
    <property type="term" value="C:mitochondrion"/>
    <property type="evidence" value="ECO:0007669"/>
    <property type="project" value="TreeGrafter"/>
</dbReference>
<accession>A0A843UA84</accession>
<dbReference type="EMBL" id="NMUH01000631">
    <property type="protein sequence ID" value="MQL82442.1"/>
    <property type="molecule type" value="Genomic_DNA"/>
</dbReference>
<sequence length="286" mass="31772">AAGVLAQIEKSNKKKQGIEWAKEEEEIFKNKVVEAYEREASPYYSTARLWDDGVIDPADTRKVLGLCLSASVKPVAEDTKYAVVMGSGRGEATNDSSSHDGNGVEDPDGGEAGVDNIVERVFSTTALATERSWKDILMAKQVQEDEEGFFKEGDREKLGSMKGSALHEEAFVKVLEEIWARWSPTLATLPQGFILAELKKANHVEEVLAGSPWYLKGVLIGVQRWSLRFIPTPQAFTSVAVWIRIHNLPIEYWERHCLFSIAAAIGKPIKIDTTTLYGNKELCDDL</sequence>
<evidence type="ECO:0000259" key="6">
    <source>
        <dbReference type="Pfam" id="PF14111"/>
    </source>
</evidence>
<dbReference type="InterPro" id="IPR034733">
    <property type="entry name" value="AcCoA_carboxyl_beta"/>
</dbReference>
<feature type="region of interest" description="Disordered" evidence="4">
    <location>
        <begin position="88"/>
        <end position="111"/>
    </location>
</feature>
<evidence type="ECO:0000256" key="3">
    <source>
        <dbReference type="ARBA" id="ARBA00022840"/>
    </source>
</evidence>
<proteinExistence type="inferred from homology"/>
<dbReference type="GO" id="GO:0004485">
    <property type="term" value="F:methylcrotonoyl-CoA carboxylase activity"/>
    <property type="evidence" value="ECO:0007669"/>
    <property type="project" value="TreeGrafter"/>
</dbReference>
<feature type="domain" description="DUF4283" evidence="6">
    <location>
        <begin position="173"/>
        <end position="233"/>
    </location>
</feature>
<dbReference type="InterPro" id="IPR025558">
    <property type="entry name" value="DUF4283"/>
</dbReference>
<keyword evidence="3" id="KW-0067">ATP-binding</keyword>
<dbReference type="GO" id="GO:0006552">
    <property type="term" value="P:L-leucine catabolic process"/>
    <property type="evidence" value="ECO:0007669"/>
    <property type="project" value="TreeGrafter"/>
</dbReference>
<evidence type="ECO:0008006" key="9">
    <source>
        <dbReference type="Google" id="ProtNLM"/>
    </source>
</evidence>
<evidence type="ECO:0000256" key="1">
    <source>
        <dbReference type="ARBA" id="ARBA00006102"/>
    </source>
</evidence>
<name>A0A843UA84_COLES</name>
<dbReference type="InterPro" id="IPR029045">
    <property type="entry name" value="ClpP/crotonase-like_dom_sf"/>
</dbReference>
<evidence type="ECO:0000313" key="8">
    <source>
        <dbReference type="Proteomes" id="UP000652761"/>
    </source>
</evidence>
<feature type="domain" description="Acetyl-coenzyme A carboxylase carboxyl transferase subunit beta" evidence="5">
    <location>
        <begin position="1"/>
        <end position="73"/>
    </location>
</feature>
<dbReference type="SUPFAM" id="SSF52096">
    <property type="entry name" value="ClpP/crotonase"/>
    <property type="match status" value="1"/>
</dbReference>
<dbReference type="GO" id="GO:0005524">
    <property type="term" value="F:ATP binding"/>
    <property type="evidence" value="ECO:0007669"/>
    <property type="project" value="UniProtKB-KW"/>
</dbReference>
<dbReference type="OrthoDB" id="1096772at2759"/>
<comment type="caution">
    <text evidence="7">The sequence shown here is derived from an EMBL/GenBank/DDBJ whole genome shotgun (WGS) entry which is preliminary data.</text>
</comment>
<reference evidence="7" key="1">
    <citation type="submission" date="2017-07" db="EMBL/GenBank/DDBJ databases">
        <title>Taro Niue Genome Assembly and Annotation.</title>
        <authorList>
            <person name="Atibalentja N."/>
            <person name="Keating K."/>
            <person name="Fields C.J."/>
        </authorList>
    </citation>
    <scope>NUCLEOTIDE SEQUENCE</scope>
    <source>
        <strain evidence="7">Niue_2</strain>
        <tissue evidence="7">Leaf</tissue>
    </source>
</reference>
<dbReference type="PANTHER" id="PTHR22855:SF13">
    <property type="entry name" value="METHYLCROTONOYL-COA CARBOXYLASE BETA CHAIN, MITOCHONDRIAL"/>
    <property type="match status" value="1"/>
</dbReference>
<protein>
    <recommendedName>
        <fullName evidence="9">DUF4283 domain-containing protein</fullName>
    </recommendedName>
</protein>
<keyword evidence="8" id="KW-1185">Reference proteome</keyword>
<comment type="similarity">
    <text evidence="1">Belongs to the AccD/PCCB family.</text>
</comment>
<dbReference type="PANTHER" id="PTHR22855">
    <property type="entry name" value="ACETYL, PROPIONYL, PYRUVATE, AND GLUTACONYL CARBOXYLASE-RELATED"/>
    <property type="match status" value="1"/>
</dbReference>
<evidence type="ECO:0000256" key="2">
    <source>
        <dbReference type="ARBA" id="ARBA00022741"/>
    </source>
</evidence>
<dbReference type="AlphaFoldDB" id="A0A843UA84"/>
<evidence type="ECO:0000313" key="7">
    <source>
        <dbReference type="EMBL" id="MQL82442.1"/>
    </source>
</evidence>
<organism evidence="7 8">
    <name type="scientific">Colocasia esculenta</name>
    <name type="common">Wild taro</name>
    <name type="synonym">Arum esculentum</name>
    <dbReference type="NCBI Taxonomy" id="4460"/>
    <lineage>
        <taxon>Eukaryota</taxon>
        <taxon>Viridiplantae</taxon>
        <taxon>Streptophyta</taxon>
        <taxon>Embryophyta</taxon>
        <taxon>Tracheophyta</taxon>
        <taxon>Spermatophyta</taxon>
        <taxon>Magnoliopsida</taxon>
        <taxon>Liliopsida</taxon>
        <taxon>Araceae</taxon>
        <taxon>Aroideae</taxon>
        <taxon>Colocasieae</taxon>
        <taxon>Colocasia</taxon>
    </lineage>
</organism>
<feature type="non-terminal residue" evidence="7">
    <location>
        <position position="286"/>
    </location>
</feature>
<dbReference type="Pfam" id="PF01039">
    <property type="entry name" value="Carboxyl_trans"/>
    <property type="match status" value="1"/>
</dbReference>
<evidence type="ECO:0000256" key="4">
    <source>
        <dbReference type="SAM" id="MobiDB-lite"/>
    </source>
</evidence>
<keyword evidence="2" id="KW-0547">Nucleotide-binding</keyword>
<dbReference type="Proteomes" id="UP000652761">
    <property type="component" value="Unassembled WGS sequence"/>
</dbReference>
<dbReference type="Pfam" id="PF14111">
    <property type="entry name" value="DUF4283"/>
    <property type="match status" value="1"/>
</dbReference>
<gene>
    <name evidence="7" type="ORF">Taro_014921</name>
</gene>
<dbReference type="GO" id="GO:1905202">
    <property type="term" value="C:methylcrotonoyl-CoA carboxylase complex"/>
    <property type="evidence" value="ECO:0007669"/>
    <property type="project" value="TreeGrafter"/>
</dbReference>
<dbReference type="Gene3D" id="3.90.226.10">
    <property type="entry name" value="2-enoyl-CoA Hydratase, Chain A, domain 1"/>
    <property type="match status" value="1"/>
</dbReference>
<dbReference type="InterPro" id="IPR045190">
    <property type="entry name" value="MCCB/AccD1-like"/>
</dbReference>
<evidence type="ECO:0000259" key="5">
    <source>
        <dbReference type="Pfam" id="PF01039"/>
    </source>
</evidence>